<accession>A0A4C1WVV5</accession>
<dbReference type="Proteomes" id="UP000299102">
    <property type="component" value="Unassembled WGS sequence"/>
</dbReference>
<organism evidence="2 3">
    <name type="scientific">Eumeta variegata</name>
    <name type="common">Bagworm moth</name>
    <name type="synonym">Eumeta japonica</name>
    <dbReference type="NCBI Taxonomy" id="151549"/>
    <lineage>
        <taxon>Eukaryota</taxon>
        <taxon>Metazoa</taxon>
        <taxon>Ecdysozoa</taxon>
        <taxon>Arthropoda</taxon>
        <taxon>Hexapoda</taxon>
        <taxon>Insecta</taxon>
        <taxon>Pterygota</taxon>
        <taxon>Neoptera</taxon>
        <taxon>Endopterygota</taxon>
        <taxon>Lepidoptera</taxon>
        <taxon>Glossata</taxon>
        <taxon>Ditrysia</taxon>
        <taxon>Tineoidea</taxon>
        <taxon>Psychidae</taxon>
        <taxon>Oiketicinae</taxon>
        <taxon>Eumeta</taxon>
    </lineage>
</organism>
<evidence type="ECO:0000256" key="1">
    <source>
        <dbReference type="SAM" id="MobiDB-lite"/>
    </source>
</evidence>
<feature type="compositionally biased region" description="Basic and acidic residues" evidence="1">
    <location>
        <begin position="47"/>
        <end position="60"/>
    </location>
</feature>
<keyword evidence="3" id="KW-1185">Reference proteome</keyword>
<evidence type="ECO:0000313" key="2">
    <source>
        <dbReference type="EMBL" id="GBP55020.1"/>
    </source>
</evidence>
<feature type="region of interest" description="Disordered" evidence="1">
    <location>
        <begin position="41"/>
        <end position="64"/>
    </location>
</feature>
<dbReference type="EMBL" id="BGZK01000659">
    <property type="protein sequence ID" value="GBP55020.1"/>
    <property type="molecule type" value="Genomic_DNA"/>
</dbReference>
<proteinExistence type="predicted"/>
<name>A0A4C1WVV5_EUMVA</name>
<protein>
    <submittedName>
        <fullName evidence="2">Uncharacterized protein</fullName>
    </submittedName>
</protein>
<sequence>MAIPAGGKHACARPPLFACLSTTSRSWCVFEATTAARPRADVSGGSRIEKSDSMDVDNHTRTPISFIKPPASADILAVQPLVTSVNQIKRRELPATSDVCTTNAWSRKPPPRVGVQLTKEATREPPSRYFLNELMPRLAYSERTYSQ</sequence>
<reference evidence="2 3" key="1">
    <citation type="journal article" date="2019" name="Commun. Biol.">
        <title>The bagworm genome reveals a unique fibroin gene that provides high tensile strength.</title>
        <authorList>
            <person name="Kono N."/>
            <person name="Nakamura H."/>
            <person name="Ohtoshi R."/>
            <person name="Tomita M."/>
            <person name="Numata K."/>
            <person name="Arakawa K."/>
        </authorList>
    </citation>
    <scope>NUCLEOTIDE SEQUENCE [LARGE SCALE GENOMIC DNA]</scope>
</reference>
<evidence type="ECO:0000313" key="3">
    <source>
        <dbReference type="Proteomes" id="UP000299102"/>
    </source>
</evidence>
<gene>
    <name evidence="2" type="ORF">EVAR_34495_1</name>
</gene>
<comment type="caution">
    <text evidence="2">The sequence shown here is derived from an EMBL/GenBank/DDBJ whole genome shotgun (WGS) entry which is preliminary data.</text>
</comment>
<dbReference type="AlphaFoldDB" id="A0A4C1WVV5"/>